<organism evidence="2 3">
    <name type="scientific">Zasmidium cellare ATCC 36951</name>
    <dbReference type="NCBI Taxonomy" id="1080233"/>
    <lineage>
        <taxon>Eukaryota</taxon>
        <taxon>Fungi</taxon>
        <taxon>Dikarya</taxon>
        <taxon>Ascomycota</taxon>
        <taxon>Pezizomycotina</taxon>
        <taxon>Dothideomycetes</taxon>
        <taxon>Dothideomycetidae</taxon>
        <taxon>Mycosphaerellales</taxon>
        <taxon>Mycosphaerellaceae</taxon>
        <taxon>Zasmidium</taxon>
    </lineage>
</organism>
<name>A0A6A6CN59_ZASCE</name>
<dbReference type="Proteomes" id="UP000799537">
    <property type="component" value="Unassembled WGS sequence"/>
</dbReference>
<dbReference type="AlphaFoldDB" id="A0A6A6CN59"/>
<sequence length="174" mass="19267">MPGSADKQKDEFGTSSIELGSLKAWASMTQGYKLSISRLRDHCLHPFLYTFGSCPTQLIQLHFTSIESRITMPKFEWDGAMNQRILMAVLAAQTLEVRGISETWYSLYGNEDISQPTVQALCKQLQILKKSAKQRAAGLTPVSPVVKVAKSRGGKQGKNQAGVKKAEKTFDDNE</sequence>
<feature type="region of interest" description="Disordered" evidence="1">
    <location>
        <begin position="148"/>
        <end position="174"/>
    </location>
</feature>
<reference evidence="2" key="1">
    <citation type="journal article" date="2020" name="Stud. Mycol.">
        <title>101 Dothideomycetes genomes: a test case for predicting lifestyles and emergence of pathogens.</title>
        <authorList>
            <person name="Haridas S."/>
            <person name="Albert R."/>
            <person name="Binder M."/>
            <person name="Bloem J."/>
            <person name="Labutti K."/>
            <person name="Salamov A."/>
            <person name="Andreopoulos B."/>
            <person name="Baker S."/>
            <person name="Barry K."/>
            <person name="Bills G."/>
            <person name="Bluhm B."/>
            <person name="Cannon C."/>
            <person name="Castanera R."/>
            <person name="Culley D."/>
            <person name="Daum C."/>
            <person name="Ezra D."/>
            <person name="Gonzalez J."/>
            <person name="Henrissat B."/>
            <person name="Kuo A."/>
            <person name="Liang C."/>
            <person name="Lipzen A."/>
            <person name="Lutzoni F."/>
            <person name="Magnuson J."/>
            <person name="Mondo S."/>
            <person name="Nolan M."/>
            <person name="Ohm R."/>
            <person name="Pangilinan J."/>
            <person name="Park H.-J."/>
            <person name="Ramirez L."/>
            <person name="Alfaro M."/>
            <person name="Sun H."/>
            <person name="Tritt A."/>
            <person name="Yoshinaga Y."/>
            <person name="Zwiers L.-H."/>
            <person name="Turgeon B."/>
            <person name="Goodwin S."/>
            <person name="Spatafora J."/>
            <person name="Crous P."/>
            <person name="Grigoriev I."/>
        </authorList>
    </citation>
    <scope>NUCLEOTIDE SEQUENCE</scope>
    <source>
        <strain evidence="2">ATCC 36951</strain>
    </source>
</reference>
<dbReference type="EMBL" id="ML993590">
    <property type="protein sequence ID" value="KAF2168481.1"/>
    <property type="molecule type" value="Genomic_DNA"/>
</dbReference>
<protein>
    <submittedName>
        <fullName evidence="2">Uncharacterized protein</fullName>
    </submittedName>
</protein>
<keyword evidence="3" id="KW-1185">Reference proteome</keyword>
<evidence type="ECO:0000313" key="2">
    <source>
        <dbReference type="EMBL" id="KAF2168481.1"/>
    </source>
</evidence>
<proteinExistence type="predicted"/>
<feature type="compositionally biased region" description="Basic and acidic residues" evidence="1">
    <location>
        <begin position="164"/>
        <end position="174"/>
    </location>
</feature>
<dbReference type="GeneID" id="54559035"/>
<evidence type="ECO:0000313" key="3">
    <source>
        <dbReference type="Proteomes" id="UP000799537"/>
    </source>
</evidence>
<dbReference type="RefSeq" id="XP_033669370.1">
    <property type="nucleotide sequence ID" value="XM_033805763.1"/>
</dbReference>
<gene>
    <name evidence="2" type="ORF">M409DRAFT_21230</name>
</gene>
<evidence type="ECO:0000256" key="1">
    <source>
        <dbReference type="SAM" id="MobiDB-lite"/>
    </source>
</evidence>
<accession>A0A6A6CN59</accession>